<dbReference type="AlphaFoldDB" id="A0AAD4LS10"/>
<sequence>MSSTNENLLRSEAELKLDLARKKKAEKYKDVGDPIALPGIPIDIKIRGNYAWIAGSDHTARKIDLQTGKTTQAYKGHSGPVTSLVFCDKRPGSGEGDLLITGSWDKTIKIWDTDTKAVISSTVAHSDFVKTLLVVPSLGLLVSSSSDKSVRFWDISSPDSSDGLPPVGSISAHTRPVESLAAYLDVTGTSPHLVLFTADTMGVINVWDVVRDTTEDRPIWRSTLRDELKYHRTRINEIVYGDGHLWSASSDETIRLHLDPVPTDAKRKPSPPITHTKAFRAVLPVYLHSKLDSDAFPYLIAGSGDSIRVYDVFSLDEVELIKEVEGHWHDVTHLRIWLQESTDGTRKDLWIISGSLDSTLRKWKLSGLVVPTPPVTEEQNDTPVKNATSGPREQLGLTEEEEKELAELMEDEDAVFGLYMENY</sequence>
<evidence type="ECO:0000256" key="4">
    <source>
        <dbReference type="SAM" id="MobiDB-lite"/>
    </source>
</evidence>
<organism evidence="5 6">
    <name type="scientific">Lactarius akahatsu</name>
    <dbReference type="NCBI Taxonomy" id="416441"/>
    <lineage>
        <taxon>Eukaryota</taxon>
        <taxon>Fungi</taxon>
        <taxon>Dikarya</taxon>
        <taxon>Basidiomycota</taxon>
        <taxon>Agaricomycotina</taxon>
        <taxon>Agaricomycetes</taxon>
        <taxon>Russulales</taxon>
        <taxon>Russulaceae</taxon>
        <taxon>Lactarius</taxon>
    </lineage>
</organism>
<dbReference type="PANTHER" id="PTHR19848">
    <property type="entry name" value="WD40 REPEAT PROTEIN"/>
    <property type="match status" value="1"/>
</dbReference>
<dbReference type="InterPro" id="IPR019775">
    <property type="entry name" value="WD40_repeat_CS"/>
</dbReference>
<feature type="repeat" description="WD" evidence="3">
    <location>
        <begin position="74"/>
        <end position="121"/>
    </location>
</feature>
<feature type="region of interest" description="Disordered" evidence="4">
    <location>
        <begin position="373"/>
        <end position="395"/>
    </location>
</feature>
<comment type="caution">
    <text evidence="5">The sequence shown here is derived from an EMBL/GenBank/DDBJ whole genome shotgun (WGS) entry which is preliminary data.</text>
</comment>
<feature type="compositionally biased region" description="Polar residues" evidence="4">
    <location>
        <begin position="381"/>
        <end position="391"/>
    </location>
</feature>
<evidence type="ECO:0000256" key="3">
    <source>
        <dbReference type="PROSITE-ProRule" id="PRU00221"/>
    </source>
</evidence>
<gene>
    <name evidence="5" type="ORF">EDB92DRAFT_2110481</name>
</gene>
<feature type="repeat" description="WD" evidence="3">
    <location>
        <begin position="122"/>
        <end position="157"/>
    </location>
</feature>
<dbReference type="PANTHER" id="PTHR19848:SF8">
    <property type="entry name" value="F-BOX AND WD REPEAT DOMAIN CONTAINING 7"/>
    <property type="match status" value="1"/>
</dbReference>
<keyword evidence="6" id="KW-1185">Reference proteome</keyword>
<protein>
    <submittedName>
        <fullName evidence="5">WD40 repeat-like protein</fullName>
    </submittedName>
</protein>
<dbReference type="InterPro" id="IPR015943">
    <property type="entry name" value="WD40/YVTN_repeat-like_dom_sf"/>
</dbReference>
<dbReference type="PROSITE" id="PS50082">
    <property type="entry name" value="WD_REPEATS_2"/>
    <property type="match status" value="2"/>
</dbReference>
<dbReference type="PROSITE" id="PS50294">
    <property type="entry name" value="WD_REPEATS_REGION"/>
    <property type="match status" value="2"/>
</dbReference>
<dbReference type="InterPro" id="IPR036322">
    <property type="entry name" value="WD40_repeat_dom_sf"/>
</dbReference>
<name>A0AAD4LS10_9AGAM</name>
<dbReference type="SMART" id="SM00320">
    <property type="entry name" value="WD40"/>
    <property type="match status" value="6"/>
</dbReference>
<keyword evidence="1 3" id="KW-0853">WD repeat</keyword>
<reference evidence="5" key="1">
    <citation type="submission" date="2022-01" db="EMBL/GenBank/DDBJ databases">
        <title>Comparative genomics reveals a dynamic genome evolution in the ectomycorrhizal milk-cap (Lactarius) mushrooms.</title>
        <authorList>
            <consortium name="DOE Joint Genome Institute"/>
            <person name="Lebreton A."/>
            <person name="Tang N."/>
            <person name="Kuo A."/>
            <person name="LaButti K."/>
            <person name="Drula E."/>
            <person name="Barry K."/>
            <person name="Clum A."/>
            <person name="Lipzen A."/>
            <person name="Mousain D."/>
            <person name="Ng V."/>
            <person name="Wang R."/>
            <person name="Wang X."/>
            <person name="Dai Y."/>
            <person name="Henrissat B."/>
            <person name="Grigoriev I.V."/>
            <person name="Guerin-Laguette A."/>
            <person name="Yu F."/>
            <person name="Martin F.M."/>
        </authorList>
    </citation>
    <scope>NUCLEOTIDE SEQUENCE</scope>
    <source>
        <strain evidence="5">QP</strain>
    </source>
</reference>
<evidence type="ECO:0000256" key="2">
    <source>
        <dbReference type="ARBA" id="ARBA00022737"/>
    </source>
</evidence>
<keyword evidence="2" id="KW-0677">Repeat</keyword>
<dbReference type="InterPro" id="IPR020472">
    <property type="entry name" value="WD40_PAC1"/>
</dbReference>
<dbReference type="Pfam" id="PF00400">
    <property type="entry name" value="WD40"/>
    <property type="match status" value="2"/>
</dbReference>
<dbReference type="InterPro" id="IPR001680">
    <property type="entry name" value="WD40_rpt"/>
</dbReference>
<proteinExistence type="predicted"/>
<dbReference type="SUPFAM" id="SSF50978">
    <property type="entry name" value="WD40 repeat-like"/>
    <property type="match status" value="1"/>
</dbReference>
<dbReference type="Proteomes" id="UP001201163">
    <property type="component" value="Unassembled WGS sequence"/>
</dbReference>
<dbReference type="EMBL" id="JAKELL010000001">
    <property type="protein sequence ID" value="KAH9001487.1"/>
    <property type="molecule type" value="Genomic_DNA"/>
</dbReference>
<evidence type="ECO:0000313" key="5">
    <source>
        <dbReference type="EMBL" id="KAH9001487.1"/>
    </source>
</evidence>
<accession>A0AAD4LS10</accession>
<dbReference type="PROSITE" id="PS00678">
    <property type="entry name" value="WD_REPEATS_1"/>
    <property type="match status" value="2"/>
</dbReference>
<evidence type="ECO:0000256" key="1">
    <source>
        <dbReference type="ARBA" id="ARBA00022574"/>
    </source>
</evidence>
<dbReference type="Gene3D" id="2.130.10.10">
    <property type="entry name" value="YVTN repeat-like/Quinoprotein amine dehydrogenase"/>
    <property type="match status" value="3"/>
</dbReference>
<dbReference type="PRINTS" id="PR00320">
    <property type="entry name" value="GPROTEINBRPT"/>
</dbReference>
<evidence type="ECO:0000313" key="6">
    <source>
        <dbReference type="Proteomes" id="UP001201163"/>
    </source>
</evidence>